<dbReference type="GO" id="GO:0005506">
    <property type="term" value="F:iron ion binding"/>
    <property type="evidence" value="ECO:0007669"/>
    <property type="project" value="InterPro"/>
</dbReference>
<proteinExistence type="predicted"/>
<sequence length="126" mass="13675">MKKIFALVMVMIFIVSAEGMSTAELRPLSKVMVHRLAQMTKLLVYLALGDFDNVKVNADSFAATVKADTAGLPSEPLKAANTNLDKAIEGFSQAVRKKDPPPEIISKFGGIMAACYGCHSKFRDPK</sequence>
<dbReference type="SUPFAM" id="SSF47175">
    <property type="entry name" value="Cytochromes"/>
    <property type="match status" value="1"/>
</dbReference>
<dbReference type="GO" id="GO:0009055">
    <property type="term" value="F:electron transfer activity"/>
    <property type="evidence" value="ECO:0007669"/>
    <property type="project" value="InterPro"/>
</dbReference>
<dbReference type="GO" id="GO:0020037">
    <property type="term" value="F:heme binding"/>
    <property type="evidence" value="ECO:0007669"/>
    <property type="project" value="InterPro"/>
</dbReference>
<organism evidence="1 2">
    <name type="scientific">Candidatus Sulfobium mesophilum</name>
    <dbReference type="NCBI Taxonomy" id="2016548"/>
    <lineage>
        <taxon>Bacteria</taxon>
        <taxon>Pseudomonadati</taxon>
        <taxon>Nitrospirota</taxon>
        <taxon>Nitrospiria</taxon>
        <taxon>Nitrospirales</taxon>
        <taxon>Nitrospiraceae</taxon>
        <taxon>Candidatus Sulfobium</taxon>
    </lineage>
</organism>
<dbReference type="Gene3D" id="1.20.120.10">
    <property type="entry name" value="Cytochrome c/b562"/>
    <property type="match status" value="1"/>
</dbReference>
<name>A0A2U3QHK4_9BACT</name>
<reference evidence="2" key="1">
    <citation type="submission" date="2018-03" db="EMBL/GenBank/DDBJ databases">
        <authorList>
            <person name="Zecchin S."/>
        </authorList>
    </citation>
    <scope>NUCLEOTIDE SEQUENCE [LARGE SCALE GENOMIC DNA]</scope>
</reference>
<dbReference type="AlphaFoldDB" id="A0A2U3QHK4"/>
<evidence type="ECO:0008006" key="3">
    <source>
        <dbReference type="Google" id="ProtNLM"/>
    </source>
</evidence>
<dbReference type="GO" id="GO:0022900">
    <property type="term" value="P:electron transport chain"/>
    <property type="evidence" value="ECO:0007669"/>
    <property type="project" value="InterPro"/>
</dbReference>
<dbReference type="InterPro" id="IPR010980">
    <property type="entry name" value="Cyt_c/b562"/>
</dbReference>
<evidence type="ECO:0000313" key="2">
    <source>
        <dbReference type="Proteomes" id="UP000245125"/>
    </source>
</evidence>
<evidence type="ECO:0000313" key="1">
    <source>
        <dbReference type="EMBL" id="SPQ00896.1"/>
    </source>
</evidence>
<dbReference type="Proteomes" id="UP000245125">
    <property type="component" value="Unassembled WGS sequence"/>
</dbReference>
<dbReference type="EMBL" id="OUUY01000083">
    <property type="protein sequence ID" value="SPQ00896.1"/>
    <property type="molecule type" value="Genomic_DNA"/>
</dbReference>
<accession>A0A2U3QHK4</accession>
<dbReference type="OrthoDB" id="5520910at2"/>
<gene>
    <name evidence="1" type="ORF">NBG4_370011</name>
</gene>
<protein>
    <recommendedName>
        <fullName evidence="3">Cytochrome c</fullName>
    </recommendedName>
</protein>
<keyword evidence="2" id="KW-1185">Reference proteome</keyword>